<accession>A0A1H8V0Y4</accession>
<reference evidence="13 14" key="1">
    <citation type="submission" date="2016-10" db="EMBL/GenBank/DDBJ databases">
        <authorList>
            <person name="de Groot N.N."/>
        </authorList>
    </citation>
    <scope>NUCLEOTIDE SEQUENCE [LARGE SCALE GENOMIC DNA]</scope>
    <source>
        <strain evidence="13 14">DSM 27842</strain>
    </source>
</reference>
<evidence type="ECO:0000256" key="8">
    <source>
        <dbReference type="ARBA" id="ARBA00022989"/>
    </source>
</evidence>
<feature type="transmembrane region" description="Helical" evidence="11">
    <location>
        <begin position="74"/>
        <end position="95"/>
    </location>
</feature>
<keyword evidence="9" id="KW-0625">Polysaccharide transport</keyword>
<sequence>MTSSHDIPSAQIPRPPTRRFASVRTIVALVLREMATTYGRSPGGYIWAVLEPAGGIALMSLIFSLAFRTPALGVSFPIFYATGLVPFMFFTNISQKVSSSLLFSKQLLAYPTVTFIDAILARFILNVITQLLVGYVIFVGIIMIFDTRVMPDLATIAQTYALVTLMTLGIGVLNCFLMSRFSVWKSAWSILTRPLFIISCIFFLFEGVPQPYRDWLWYNPLVHIVGLMRRGFYPSYDATYVSVPYVAGVGMITLVIGLLLLRRYHRDLLNSV</sequence>
<proteinExistence type="inferred from homology"/>
<gene>
    <name evidence="13" type="ORF">SAMN04490248_12415</name>
</gene>
<feature type="transmembrane region" description="Helical" evidence="11">
    <location>
        <begin position="190"/>
        <end position="208"/>
    </location>
</feature>
<comment type="similarity">
    <text evidence="2 11">Belongs to the ABC-2 integral membrane protein family.</text>
</comment>
<evidence type="ECO:0000256" key="5">
    <source>
        <dbReference type="ARBA" id="ARBA00022597"/>
    </source>
</evidence>
<dbReference type="PRINTS" id="PR00164">
    <property type="entry name" value="ABC2TRNSPORT"/>
</dbReference>
<dbReference type="Pfam" id="PF01061">
    <property type="entry name" value="ABC2_membrane"/>
    <property type="match status" value="1"/>
</dbReference>
<dbReference type="InterPro" id="IPR000412">
    <property type="entry name" value="ABC_2_transport"/>
</dbReference>
<evidence type="ECO:0000256" key="4">
    <source>
        <dbReference type="ARBA" id="ARBA00022475"/>
    </source>
</evidence>
<keyword evidence="10 11" id="KW-0472">Membrane</keyword>
<dbReference type="InterPro" id="IPR047817">
    <property type="entry name" value="ABC2_TM_bact-type"/>
</dbReference>
<keyword evidence="4 11" id="KW-1003">Cell membrane</keyword>
<evidence type="ECO:0000256" key="11">
    <source>
        <dbReference type="RuleBase" id="RU361157"/>
    </source>
</evidence>
<feature type="transmembrane region" description="Helical" evidence="11">
    <location>
        <begin position="132"/>
        <end position="150"/>
    </location>
</feature>
<evidence type="ECO:0000256" key="2">
    <source>
        <dbReference type="ARBA" id="ARBA00007783"/>
    </source>
</evidence>
<feature type="transmembrane region" description="Helical" evidence="11">
    <location>
        <begin position="238"/>
        <end position="261"/>
    </location>
</feature>
<comment type="subcellular location">
    <subcellularLocation>
        <location evidence="11">Cell inner membrane</location>
        <topology evidence="11">Multi-pass membrane protein</topology>
    </subcellularLocation>
    <subcellularLocation>
        <location evidence="1">Cell membrane</location>
        <topology evidence="1">Multi-pass membrane protein</topology>
    </subcellularLocation>
</comment>
<dbReference type="GO" id="GO:0140359">
    <property type="term" value="F:ABC-type transporter activity"/>
    <property type="evidence" value="ECO:0007669"/>
    <property type="project" value="InterPro"/>
</dbReference>
<dbReference type="AlphaFoldDB" id="A0A1H8V0Y4"/>
<organism evidence="13 14">
    <name type="scientific">Salinihabitans flavidus</name>
    <dbReference type="NCBI Taxonomy" id="569882"/>
    <lineage>
        <taxon>Bacteria</taxon>
        <taxon>Pseudomonadati</taxon>
        <taxon>Pseudomonadota</taxon>
        <taxon>Alphaproteobacteria</taxon>
        <taxon>Rhodobacterales</taxon>
        <taxon>Roseobacteraceae</taxon>
        <taxon>Salinihabitans</taxon>
    </lineage>
</organism>
<dbReference type="PROSITE" id="PS51012">
    <property type="entry name" value="ABC_TM2"/>
    <property type="match status" value="1"/>
</dbReference>
<dbReference type="InterPro" id="IPR013525">
    <property type="entry name" value="ABC2_TM"/>
</dbReference>
<keyword evidence="14" id="KW-1185">Reference proteome</keyword>
<feature type="transmembrane region" description="Helical" evidence="11">
    <location>
        <begin position="45"/>
        <end position="67"/>
    </location>
</feature>
<evidence type="ECO:0000313" key="14">
    <source>
        <dbReference type="Proteomes" id="UP000198893"/>
    </source>
</evidence>
<keyword evidence="7" id="KW-0972">Capsule biogenesis/degradation</keyword>
<evidence type="ECO:0000256" key="7">
    <source>
        <dbReference type="ARBA" id="ARBA00022903"/>
    </source>
</evidence>
<dbReference type="GO" id="GO:0015920">
    <property type="term" value="P:lipopolysaccharide transport"/>
    <property type="evidence" value="ECO:0007669"/>
    <property type="project" value="TreeGrafter"/>
</dbReference>
<protein>
    <recommendedName>
        <fullName evidence="11">Transport permease protein</fullName>
    </recommendedName>
</protein>
<evidence type="ECO:0000256" key="9">
    <source>
        <dbReference type="ARBA" id="ARBA00023047"/>
    </source>
</evidence>
<dbReference type="Proteomes" id="UP000198893">
    <property type="component" value="Unassembled WGS sequence"/>
</dbReference>
<dbReference type="PANTHER" id="PTHR30413">
    <property type="entry name" value="INNER MEMBRANE TRANSPORT PERMEASE"/>
    <property type="match status" value="1"/>
</dbReference>
<keyword evidence="6 11" id="KW-0812">Transmembrane</keyword>
<evidence type="ECO:0000256" key="6">
    <source>
        <dbReference type="ARBA" id="ARBA00022692"/>
    </source>
</evidence>
<dbReference type="EMBL" id="FODS01000024">
    <property type="protein sequence ID" value="SEP09069.1"/>
    <property type="molecule type" value="Genomic_DNA"/>
</dbReference>
<evidence type="ECO:0000313" key="13">
    <source>
        <dbReference type="EMBL" id="SEP09069.1"/>
    </source>
</evidence>
<feature type="domain" description="ABC transmembrane type-2" evidence="12">
    <location>
        <begin position="43"/>
        <end position="264"/>
    </location>
</feature>
<dbReference type="RefSeq" id="WP_093119959.1">
    <property type="nucleotide sequence ID" value="NZ_FODS01000024.1"/>
</dbReference>
<dbReference type="PANTHER" id="PTHR30413:SF10">
    <property type="entry name" value="CAPSULE POLYSACCHARIDE EXPORT INNER-MEMBRANE PROTEIN CTRC"/>
    <property type="match status" value="1"/>
</dbReference>
<evidence type="ECO:0000256" key="10">
    <source>
        <dbReference type="ARBA" id="ARBA00023136"/>
    </source>
</evidence>
<evidence type="ECO:0000256" key="3">
    <source>
        <dbReference type="ARBA" id="ARBA00022448"/>
    </source>
</evidence>
<evidence type="ECO:0000256" key="1">
    <source>
        <dbReference type="ARBA" id="ARBA00004651"/>
    </source>
</evidence>
<evidence type="ECO:0000259" key="12">
    <source>
        <dbReference type="PROSITE" id="PS51012"/>
    </source>
</evidence>
<feature type="transmembrane region" description="Helical" evidence="11">
    <location>
        <begin position="156"/>
        <end position="178"/>
    </location>
</feature>
<keyword evidence="5" id="KW-0762">Sugar transport</keyword>
<dbReference type="OrthoDB" id="8479094at2"/>
<keyword evidence="8 11" id="KW-1133">Transmembrane helix</keyword>
<dbReference type="STRING" id="569882.SAMN04490248_12415"/>
<keyword evidence="3 11" id="KW-0813">Transport</keyword>
<name>A0A1H8V0Y4_9RHOB</name>
<dbReference type="GO" id="GO:0043190">
    <property type="term" value="C:ATP-binding cassette (ABC) transporter complex"/>
    <property type="evidence" value="ECO:0007669"/>
    <property type="project" value="InterPro"/>
</dbReference>
<dbReference type="GO" id="GO:0015774">
    <property type="term" value="P:polysaccharide transport"/>
    <property type="evidence" value="ECO:0007669"/>
    <property type="project" value="UniProtKB-KW"/>
</dbReference>